<dbReference type="EMBL" id="BGZK01001039">
    <property type="protein sequence ID" value="GBP69377.1"/>
    <property type="molecule type" value="Genomic_DNA"/>
</dbReference>
<name>A0A4C1Y4B5_EUMVA</name>
<keyword evidence="2" id="KW-1185">Reference proteome</keyword>
<dbReference type="AlphaFoldDB" id="A0A4C1Y4B5"/>
<accession>A0A4C1Y4B5</accession>
<proteinExistence type="predicted"/>
<organism evidence="1 2">
    <name type="scientific">Eumeta variegata</name>
    <name type="common">Bagworm moth</name>
    <name type="synonym">Eumeta japonica</name>
    <dbReference type="NCBI Taxonomy" id="151549"/>
    <lineage>
        <taxon>Eukaryota</taxon>
        <taxon>Metazoa</taxon>
        <taxon>Ecdysozoa</taxon>
        <taxon>Arthropoda</taxon>
        <taxon>Hexapoda</taxon>
        <taxon>Insecta</taxon>
        <taxon>Pterygota</taxon>
        <taxon>Neoptera</taxon>
        <taxon>Endopterygota</taxon>
        <taxon>Lepidoptera</taxon>
        <taxon>Glossata</taxon>
        <taxon>Ditrysia</taxon>
        <taxon>Tineoidea</taxon>
        <taxon>Psychidae</taxon>
        <taxon>Oiketicinae</taxon>
        <taxon>Eumeta</taxon>
    </lineage>
</organism>
<reference evidence="1 2" key="1">
    <citation type="journal article" date="2019" name="Commun. Biol.">
        <title>The bagworm genome reveals a unique fibroin gene that provides high tensile strength.</title>
        <authorList>
            <person name="Kono N."/>
            <person name="Nakamura H."/>
            <person name="Ohtoshi R."/>
            <person name="Tomita M."/>
            <person name="Numata K."/>
            <person name="Arakawa K."/>
        </authorList>
    </citation>
    <scope>NUCLEOTIDE SEQUENCE [LARGE SCALE GENOMIC DNA]</scope>
</reference>
<protein>
    <submittedName>
        <fullName evidence="1">Uncharacterized protein</fullName>
    </submittedName>
</protein>
<evidence type="ECO:0000313" key="1">
    <source>
        <dbReference type="EMBL" id="GBP69377.1"/>
    </source>
</evidence>
<sequence length="90" mass="10544">MRFINFRAAAATSSRRTVRFLIADFAKTNYKREIPSDRRRVNILLNTTSRTPHRGRDMYSQMIHLPEHQTDVCLSLVSRLHATCSVYDFN</sequence>
<dbReference type="Proteomes" id="UP000299102">
    <property type="component" value="Unassembled WGS sequence"/>
</dbReference>
<comment type="caution">
    <text evidence="1">The sequence shown here is derived from an EMBL/GenBank/DDBJ whole genome shotgun (WGS) entry which is preliminary data.</text>
</comment>
<gene>
    <name evidence="1" type="ORF">EVAR_54796_1</name>
</gene>
<evidence type="ECO:0000313" key="2">
    <source>
        <dbReference type="Proteomes" id="UP000299102"/>
    </source>
</evidence>